<dbReference type="Gene3D" id="3.10.20.30">
    <property type="match status" value="1"/>
</dbReference>
<dbReference type="GO" id="GO:1990133">
    <property type="term" value="C:molybdopterin adenylyltransferase complex"/>
    <property type="evidence" value="ECO:0007669"/>
    <property type="project" value="TreeGrafter"/>
</dbReference>
<dbReference type="EMBL" id="LT634361">
    <property type="protein sequence ID" value="SFZ84913.1"/>
    <property type="molecule type" value="Genomic_DNA"/>
</dbReference>
<dbReference type="PANTHER" id="PTHR33359:SF1">
    <property type="entry name" value="MOLYBDOPTERIN SYNTHASE SULFUR CARRIER SUBUNIT"/>
    <property type="match status" value="1"/>
</dbReference>
<dbReference type="GO" id="GO:0006777">
    <property type="term" value="P:Mo-molybdopterin cofactor biosynthetic process"/>
    <property type="evidence" value="ECO:0007669"/>
    <property type="project" value="UniProtKB-KW"/>
</dbReference>
<dbReference type="PANTHER" id="PTHR33359">
    <property type="entry name" value="MOLYBDOPTERIN SYNTHASE SULFUR CARRIER SUBUNIT"/>
    <property type="match status" value="1"/>
</dbReference>
<comment type="pathway">
    <text evidence="1">Cofactor biosynthesis; molybdopterin biosynthesis.</text>
</comment>
<dbReference type="FunFam" id="3.10.20.30:FF:000010">
    <property type="entry name" value="Molybdopterin synthase sulfur carrier subunit"/>
    <property type="match status" value="1"/>
</dbReference>
<dbReference type="GeneID" id="47724413"/>
<dbReference type="InterPro" id="IPR003749">
    <property type="entry name" value="ThiS/MoaD-like"/>
</dbReference>
<evidence type="ECO:0000313" key="7">
    <source>
        <dbReference type="Proteomes" id="UP000231564"/>
    </source>
</evidence>
<evidence type="ECO:0000256" key="5">
    <source>
        <dbReference type="ARBA" id="ARBA00024247"/>
    </source>
</evidence>
<reference evidence="6 7" key="1">
    <citation type="submission" date="2016-11" db="EMBL/GenBank/DDBJ databases">
        <authorList>
            <person name="Jaros S."/>
            <person name="Januszkiewicz K."/>
            <person name="Wedrychowicz H."/>
        </authorList>
    </citation>
    <scope>NUCLEOTIDE SEQUENCE [LARGE SCALE GENOMIC DNA]</scope>
    <source>
        <strain evidence="6">NCIMB 2154T</strain>
    </source>
</reference>
<dbReference type="UniPathway" id="UPA00344"/>
<dbReference type="InterPro" id="IPR016155">
    <property type="entry name" value="Mopterin_synth/thiamin_S_b"/>
</dbReference>
<keyword evidence="2" id="KW-0547">Nucleotide-binding</keyword>
<comment type="similarity">
    <text evidence="4">Belongs to the MoaD family.</text>
</comment>
<evidence type="ECO:0000313" key="6">
    <source>
        <dbReference type="EMBL" id="SFZ84913.1"/>
    </source>
</evidence>
<name>A0A2H1ED40_9FLAO</name>
<dbReference type="NCBIfam" id="TIGR01682">
    <property type="entry name" value="moaD"/>
    <property type="match status" value="1"/>
</dbReference>
<accession>A0A2H1ED40</accession>
<gene>
    <name evidence="6" type="primary">moaD</name>
    <name evidence="6" type="ORF">MARIT_2968</name>
</gene>
<dbReference type="RefSeq" id="WP_231975161.1">
    <property type="nucleotide sequence ID" value="NZ_BAUG01000004.1"/>
</dbReference>
<evidence type="ECO:0000256" key="1">
    <source>
        <dbReference type="ARBA" id="ARBA00005046"/>
    </source>
</evidence>
<evidence type="ECO:0000256" key="4">
    <source>
        <dbReference type="ARBA" id="ARBA00024200"/>
    </source>
</evidence>
<protein>
    <recommendedName>
        <fullName evidence="5">Molybdopterin synthase sulfur carrier subunit</fullName>
    </recommendedName>
</protein>
<dbReference type="GO" id="GO:0000166">
    <property type="term" value="F:nucleotide binding"/>
    <property type="evidence" value="ECO:0007669"/>
    <property type="project" value="UniProtKB-KW"/>
</dbReference>
<dbReference type="KEGG" id="tmar:MARIT_2968"/>
<dbReference type="Pfam" id="PF02597">
    <property type="entry name" value="ThiS"/>
    <property type="match status" value="1"/>
</dbReference>
<dbReference type="Proteomes" id="UP000231564">
    <property type="component" value="Chromosome MARIT"/>
</dbReference>
<dbReference type="InterPro" id="IPR044672">
    <property type="entry name" value="MOCS2A"/>
</dbReference>
<evidence type="ECO:0000256" key="2">
    <source>
        <dbReference type="ARBA" id="ARBA00022741"/>
    </source>
</evidence>
<dbReference type="STRING" id="1349785.GCA_000509405_02527"/>
<proteinExistence type="inferred from homology"/>
<organism evidence="6 7">
    <name type="scientific">Tenacibaculum maritimum NCIMB 2154</name>
    <dbReference type="NCBI Taxonomy" id="1349785"/>
    <lineage>
        <taxon>Bacteria</taxon>
        <taxon>Pseudomonadati</taxon>
        <taxon>Bacteroidota</taxon>
        <taxon>Flavobacteriia</taxon>
        <taxon>Flavobacteriales</taxon>
        <taxon>Flavobacteriaceae</taxon>
        <taxon>Tenacibaculum</taxon>
    </lineage>
</organism>
<dbReference type="InterPro" id="IPR012675">
    <property type="entry name" value="Beta-grasp_dom_sf"/>
</dbReference>
<sequence length="81" mass="8670">MIKISLLFFGIATDLVGNSSLTITIPSNTSVQELRQLLTTKFPNLKQITSYAVAVNEEYASKETILTANDTVAIIPPVSGG</sequence>
<keyword evidence="3" id="KW-0501">Molybdenum cofactor biosynthesis</keyword>
<dbReference type="CDD" id="cd00754">
    <property type="entry name" value="Ubl_MoaD"/>
    <property type="match status" value="1"/>
</dbReference>
<dbReference type="AlphaFoldDB" id="A0A2H1ED40"/>
<dbReference type="SUPFAM" id="SSF54285">
    <property type="entry name" value="MoaD/ThiS"/>
    <property type="match status" value="1"/>
</dbReference>
<evidence type="ECO:0000256" key="3">
    <source>
        <dbReference type="ARBA" id="ARBA00023150"/>
    </source>
</evidence>
<keyword evidence="7" id="KW-1185">Reference proteome</keyword>